<evidence type="ECO:0000259" key="5">
    <source>
        <dbReference type="PROSITE" id="PS50109"/>
    </source>
</evidence>
<dbReference type="PROSITE" id="PS50109">
    <property type="entry name" value="HIS_KIN"/>
    <property type="match status" value="1"/>
</dbReference>
<evidence type="ECO:0000313" key="7">
    <source>
        <dbReference type="EMBL" id="GLB51318.1"/>
    </source>
</evidence>
<dbReference type="Pfam" id="PF00072">
    <property type="entry name" value="Response_reg"/>
    <property type="match status" value="1"/>
</dbReference>
<dbReference type="Proteomes" id="UP001143545">
    <property type="component" value="Unassembled WGS sequence"/>
</dbReference>
<evidence type="ECO:0000256" key="2">
    <source>
        <dbReference type="ARBA" id="ARBA00012438"/>
    </source>
</evidence>
<dbReference type="InterPro" id="IPR001789">
    <property type="entry name" value="Sig_transdc_resp-reg_receiver"/>
</dbReference>
<dbReference type="InterPro" id="IPR004358">
    <property type="entry name" value="Sig_transdc_His_kin-like_C"/>
</dbReference>
<keyword evidence="8" id="KW-1185">Reference proteome</keyword>
<dbReference type="InterPro" id="IPR003594">
    <property type="entry name" value="HATPase_dom"/>
</dbReference>
<dbReference type="PANTHER" id="PTHR43547:SF2">
    <property type="entry name" value="HYBRID SIGNAL TRANSDUCTION HISTIDINE KINASE C"/>
    <property type="match status" value="1"/>
</dbReference>
<comment type="caution">
    <text evidence="7">The sequence shown here is derived from an EMBL/GenBank/DDBJ whole genome shotgun (WGS) entry which is preliminary data.</text>
</comment>
<dbReference type="Gene3D" id="1.10.287.130">
    <property type="match status" value="1"/>
</dbReference>
<dbReference type="AlphaFoldDB" id="A0A9W6B2R6"/>
<dbReference type="PRINTS" id="PR00344">
    <property type="entry name" value="BCTRLSENSOR"/>
</dbReference>
<dbReference type="Gene3D" id="3.40.50.2300">
    <property type="match status" value="1"/>
</dbReference>
<evidence type="ECO:0000256" key="4">
    <source>
        <dbReference type="PROSITE-ProRule" id="PRU00169"/>
    </source>
</evidence>
<accession>A0A9W6B2R6</accession>
<gene>
    <name evidence="7" type="ORF">NBRC110019_03570</name>
</gene>
<dbReference type="InterPro" id="IPR036890">
    <property type="entry name" value="HATPase_C_sf"/>
</dbReference>
<dbReference type="CDD" id="cd00082">
    <property type="entry name" value="HisKA"/>
    <property type="match status" value="1"/>
</dbReference>
<organism evidence="7 8">
    <name type="scientific">Neptunitalea chrysea</name>
    <dbReference type="NCBI Taxonomy" id="1647581"/>
    <lineage>
        <taxon>Bacteria</taxon>
        <taxon>Pseudomonadati</taxon>
        <taxon>Bacteroidota</taxon>
        <taxon>Flavobacteriia</taxon>
        <taxon>Flavobacteriales</taxon>
        <taxon>Flavobacteriaceae</taxon>
        <taxon>Neptunitalea</taxon>
    </lineage>
</organism>
<dbReference type="SUPFAM" id="SSF55874">
    <property type="entry name" value="ATPase domain of HSP90 chaperone/DNA topoisomerase II/histidine kinase"/>
    <property type="match status" value="1"/>
</dbReference>
<evidence type="ECO:0000256" key="1">
    <source>
        <dbReference type="ARBA" id="ARBA00000085"/>
    </source>
</evidence>
<sequence>MSTPIDNRPLIIGVDDEKINLALLSFIMRKIDYRFIGIQDSTQAVTRISELKPDLILLDILMDEMDGFQICEEIKDVDELKEIPIIFVTGRNSIEDKIRGLQLGGVDYVTKPFNEHELNARIKTHLDLALAKVQIEKQAAKLTQDNILLNRMFSIIGHDLRSPLSAIKMQLDFVLRGMIDPKSEFFMQKTVVNLSSTADEAFNLLDNLLGWAKSETGVLYVIKEDLPLIDIIEQTARLQKMALENKQITLNVDVSKDAVVFADFNTTKTVIVNLISNAIKFTPRGGTISIKVYDINDGWKTEISDTGVGISPNQLNEILDPKKHFSQTGTENESGTGLGLILCQDFLIKNDSKLHIESTVDVGSTFSFVLPKFVS</sequence>
<dbReference type="InterPro" id="IPR036097">
    <property type="entry name" value="HisK_dim/P_sf"/>
</dbReference>
<keyword evidence="3 4" id="KW-0597">Phosphoprotein</keyword>
<feature type="domain" description="Histidine kinase" evidence="5">
    <location>
        <begin position="155"/>
        <end position="374"/>
    </location>
</feature>
<dbReference type="InterPro" id="IPR011006">
    <property type="entry name" value="CheY-like_superfamily"/>
</dbReference>
<dbReference type="GO" id="GO:0000155">
    <property type="term" value="F:phosphorelay sensor kinase activity"/>
    <property type="evidence" value="ECO:0007669"/>
    <property type="project" value="InterPro"/>
</dbReference>
<dbReference type="PROSITE" id="PS50110">
    <property type="entry name" value="RESPONSE_REGULATORY"/>
    <property type="match status" value="1"/>
</dbReference>
<keyword evidence="7" id="KW-0418">Kinase</keyword>
<dbReference type="EC" id="2.7.13.3" evidence="2"/>
<dbReference type="SMART" id="SM00387">
    <property type="entry name" value="HATPase_c"/>
    <property type="match status" value="1"/>
</dbReference>
<dbReference type="EMBL" id="BRVP01000002">
    <property type="protein sequence ID" value="GLB51318.1"/>
    <property type="molecule type" value="Genomic_DNA"/>
</dbReference>
<dbReference type="SMART" id="SM00388">
    <property type="entry name" value="HisKA"/>
    <property type="match status" value="1"/>
</dbReference>
<reference evidence="7" key="1">
    <citation type="submission" date="2022-07" db="EMBL/GenBank/DDBJ databases">
        <title>Taxonomy of Novel Oxalotrophic and Methylotrophic Bacteria.</title>
        <authorList>
            <person name="Sahin N."/>
            <person name="Tani A."/>
        </authorList>
    </citation>
    <scope>NUCLEOTIDE SEQUENCE</scope>
    <source>
        <strain evidence="7">AM327</strain>
    </source>
</reference>
<keyword evidence="7" id="KW-0808">Transferase</keyword>
<dbReference type="PANTHER" id="PTHR43547">
    <property type="entry name" value="TWO-COMPONENT HISTIDINE KINASE"/>
    <property type="match status" value="1"/>
</dbReference>
<protein>
    <recommendedName>
        <fullName evidence="2">histidine kinase</fullName>
        <ecNumber evidence="2">2.7.13.3</ecNumber>
    </recommendedName>
</protein>
<evidence type="ECO:0000313" key="8">
    <source>
        <dbReference type="Proteomes" id="UP001143545"/>
    </source>
</evidence>
<proteinExistence type="predicted"/>
<dbReference type="RefSeq" id="WP_281751736.1">
    <property type="nucleotide sequence ID" value="NZ_BRVP01000002.1"/>
</dbReference>
<dbReference type="SUPFAM" id="SSF47384">
    <property type="entry name" value="Homodimeric domain of signal transducing histidine kinase"/>
    <property type="match status" value="1"/>
</dbReference>
<dbReference type="Gene3D" id="6.10.250.690">
    <property type="match status" value="1"/>
</dbReference>
<dbReference type="SUPFAM" id="SSF52172">
    <property type="entry name" value="CheY-like"/>
    <property type="match status" value="1"/>
</dbReference>
<dbReference type="Pfam" id="PF02518">
    <property type="entry name" value="HATPase_c"/>
    <property type="match status" value="1"/>
</dbReference>
<feature type="domain" description="Response regulatory" evidence="6">
    <location>
        <begin position="10"/>
        <end position="126"/>
    </location>
</feature>
<dbReference type="Gene3D" id="3.30.565.10">
    <property type="entry name" value="Histidine kinase-like ATPase, C-terminal domain"/>
    <property type="match status" value="1"/>
</dbReference>
<dbReference type="SMART" id="SM00448">
    <property type="entry name" value="REC"/>
    <property type="match status" value="1"/>
</dbReference>
<evidence type="ECO:0000256" key="3">
    <source>
        <dbReference type="ARBA" id="ARBA00022553"/>
    </source>
</evidence>
<feature type="modified residue" description="4-aspartylphosphate" evidence="4">
    <location>
        <position position="59"/>
    </location>
</feature>
<name>A0A9W6B2R6_9FLAO</name>
<comment type="catalytic activity">
    <reaction evidence="1">
        <text>ATP + protein L-histidine = ADP + protein N-phospho-L-histidine.</text>
        <dbReference type="EC" id="2.7.13.3"/>
    </reaction>
</comment>
<evidence type="ECO:0000259" key="6">
    <source>
        <dbReference type="PROSITE" id="PS50110"/>
    </source>
</evidence>
<dbReference type="InterPro" id="IPR005467">
    <property type="entry name" value="His_kinase_dom"/>
</dbReference>
<dbReference type="InterPro" id="IPR003661">
    <property type="entry name" value="HisK_dim/P_dom"/>
</dbReference>